<evidence type="ECO:0000256" key="1">
    <source>
        <dbReference type="SAM" id="SignalP"/>
    </source>
</evidence>
<evidence type="ECO:0000313" key="3">
    <source>
        <dbReference type="WBParaSite" id="ACRNAN_scaffold1391.g16175.t1"/>
    </source>
</evidence>
<feature type="signal peptide" evidence="1">
    <location>
        <begin position="1"/>
        <end position="23"/>
    </location>
</feature>
<reference evidence="3" key="1">
    <citation type="submission" date="2022-11" db="UniProtKB">
        <authorList>
            <consortium name="WormBaseParasite"/>
        </authorList>
    </citation>
    <scope>IDENTIFICATION</scope>
</reference>
<name>A0A914CTQ8_9BILA</name>
<organism evidence="2 3">
    <name type="scientific">Acrobeloides nanus</name>
    <dbReference type="NCBI Taxonomy" id="290746"/>
    <lineage>
        <taxon>Eukaryota</taxon>
        <taxon>Metazoa</taxon>
        <taxon>Ecdysozoa</taxon>
        <taxon>Nematoda</taxon>
        <taxon>Chromadorea</taxon>
        <taxon>Rhabditida</taxon>
        <taxon>Tylenchina</taxon>
        <taxon>Cephalobomorpha</taxon>
        <taxon>Cephaloboidea</taxon>
        <taxon>Cephalobidae</taxon>
        <taxon>Acrobeloides</taxon>
    </lineage>
</organism>
<sequence length="342" mass="39432">MKRKMSWKASLLLCLYSSYYSIALPVRIASNGIDSVVLTPEGGKDTVVIDTNKNLHVERLDAPIERIEIRLIDENSTAPLVIDISKGLKDIHATTTLPPDAIHPTNGDSHTEIIDAEKPIETVPKSDHERFVHIVIEPESTTSTTTTSATDILNGEQIVTRIPAHDEETQTTHATAVHEEFQEEARPSTHESPTPSTTLIAEENREVVDRYIDDLPHIEDIDDEDDNQNDEVLPVEECLDNKDKLSMETVQRLLRQRRRLSSLIKRLNKQQNMFCRPDQQMEHVEYRKCPLWKEEKMVHYYKLMRLNYCSDYTKWPDAPKIKRTFGPDFPLFEKLYAFTQKQ</sequence>
<dbReference type="WBParaSite" id="ACRNAN_scaffold1391.g16175.t1">
    <property type="protein sequence ID" value="ACRNAN_scaffold1391.g16175.t1"/>
    <property type="gene ID" value="ACRNAN_scaffold1391.g16175"/>
</dbReference>
<protein>
    <submittedName>
        <fullName evidence="3">Uncharacterized protein</fullName>
    </submittedName>
</protein>
<accession>A0A914CTQ8</accession>
<keyword evidence="2" id="KW-1185">Reference proteome</keyword>
<feature type="chain" id="PRO_5037735847" evidence="1">
    <location>
        <begin position="24"/>
        <end position="342"/>
    </location>
</feature>
<evidence type="ECO:0000313" key="2">
    <source>
        <dbReference type="Proteomes" id="UP000887540"/>
    </source>
</evidence>
<dbReference type="AlphaFoldDB" id="A0A914CTQ8"/>
<keyword evidence="1" id="KW-0732">Signal</keyword>
<proteinExistence type="predicted"/>
<dbReference type="Proteomes" id="UP000887540">
    <property type="component" value="Unplaced"/>
</dbReference>